<protein>
    <submittedName>
        <fullName evidence="2">Uncharacterized protein</fullName>
    </submittedName>
</protein>
<gene>
    <name evidence="2" type="ORF">F511_23578</name>
</gene>
<reference evidence="2 3" key="1">
    <citation type="journal article" date="2015" name="Proc. Natl. Acad. Sci. U.S.A.">
        <title>The resurrection genome of Boea hygrometrica: A blueprint for survival of dehydration.</title>
        <authorList>
            <person name="Xiao L."/>
            <person name="Yang G."/>
            <person name="Zhang L."/>
            <person name="Yang X."/>
            <person name="Zhao S."/>
            <person name="Ji Z."/>
            <person name="Zhou Q."/>
            <person name="Hu M."/>
            <person name="Wang Y."/>
            <person name="Chen M."/>
            <person name="Xu Y."/>
            <person name="Jin H."/>
            <person name="Xiao X."/>
            <person name="Hu G."/>
            <person name="Bao F."/>
            <person name="Hu Y."/>
            <person name="Wan P."/>
            <person name="Li L."/>
            <person name="Deng X."/>
            <person name="Kuang T."/>
            <person name="Xiang C."/>
            <person name="Zhu J.K."/>
            <person name="Oliver M.J."/>
            <person name="He Y."/>
        </authorList>
    </citation>
    <scope>NUCLEOTIDE SEQUENCE [LARGE SCALE GENOMIC DNA]</scope>
    <source>
        <strain evidence="3">cv. XS01</strain>
    </source>
</reference>
<evidence type="ECO:0000313" key="2">
    <source>
        <dbReference type="EMBL" id="KZV23779.1"/>
    </source>
</evidence>
<evidence type="ECO:0000313" key="3">
    <source>
        <dbReference type="Proteomes" id="UP000250235"/>
    </source>
</evidence>
<dbReference type="Proteomes" id="UP000250235">
    <property type="component" value="Unassembled WGS sequence"/>
</dbReference>
<dbReference type="AlphaFoldDB" id="A0A2Z7AWE6"/>
<accession>A0A2Z7AWE6</accession>
<proteinExistence type="predicted"/>
<keyword evidence="3" id="KW-1185">Reference proteome</keyword>
<organism evidence="2 3">
    <name type="scientific">Dorcoceras hygrometricum</name>
    <dbReference type="NCBI Taxonomy" id="472368"/>
    <lineage>
        <taxon>Eukaryota</taxon>
        <taxon>Viridiplantae</taxon>
        <taxon>Streptophyta</taxon>
        <taxon>Embryophyta</taxon>
        <taxon>Tracheophyta</taxon>
        <taxon>Spermatophyta</taxon>
        <taxon>Magnoliopsida</taxon>
        <taxon>eudicotyledons</taxon>
        <taxon>Gunneridae</taxon>
        <taxon>Pentapetalae</taxon>
        <taxon>asterids</taxon>
        <taxon>lamiids</taxon>
        <taxon>Lamiales</taxon>
        <taxon>Gesneriaceae</taxon>
        <taxon>Didymocarpoideae</taxon>
        <taxon>Trichosporeae</taxon>
        <taxon>Loxocarpinae</taxon>
        <taxon>Dorcoceras</taxon>
    </lineage>
</organism>
<name>A0A2Z7AWE6_9LAMI</name>
<dbReference type="EMBL" id="KV013375">
    <property type="protein sequence ID" value="KZV23779.1"/>
    <property type="molecule type" value="Genomic_DNA"/>
</dbReference>
<evidence type="ECO:0000256" key="1">
    <source>
        <dbReference type="SAM" id="MobiDB-lite"/>
    </source>
</evidence>
<sequence>METSKVKSGVRNQAEAKLNQLERSESAGTIRISCKRYRRRWTSRNTNKITSWNRNCEVCWRIIEEEQFSSELQCSEVEEISCWIEAKRNRESAVMTSAYILEEAMSSKDDVITISSYQEVQDLESAMMTSAVMSSQSADKESSWSAKHR</sequence>
<feature type="region of interest" description="Disordered" evidence="1">
    <location>
        <begin position="130"/>
        <end position="149"/>
    </location>
</feature>